<comment type="caution">
    <text evidence="2">The sequence shown here is derived from an EMBL/GenBank/DDBJ whole genome shotgun (WGS) entry which is preliminary data.</text>
</comment>
<dbReference type="OrthoDB" id="1751659at2"/>
<accession>A0A2P7Q1R2</accession>
<keyword evidence="1" id="KW-1133">Transmembrane helix</keyword>
<reference evidence="2" key="1">
    <citation type="thesis" date="2015" institute="Rutgers" country="The State University of New Jersey, 14 College Farm Rd., New Brunswick, NJ, USA">
        <title>Ammonia toxicity in bacteria and its implications for treatment of and resource recovery from highly nitrogenous organic wastes.</title>
        <authorList>
            <person name="Luther A.K."/>
        </authorList>
    </citation>
    <scope>NUCLEOTIDE SEQUENCE</scope>
    <source>
        <strain evidence="2">RT-10B</strain>
    </source>
</reference>
<dbReference type="RefSeq" id="WP_106776677.1">
    <property type="nucleotide sequence ID" value="NZ_JBGGGQ010000001.1"/>
</dbReference>
<proteinExistence type="predicted"/>
<name>A0A2P7Q1R2_9FIRM</name>
<keyword evidence="3" id="KW-1185">Reference proteome</keyword>
<organism evidence="2 3">
    <name type="scientific">Peptostreptococcus russellii</name>
    <dbReference type="NCBI Taxonomy" id="215200"/>
    <lineage>
        <taxon>Bacteria</taxon>
        <taxon>Bacillati</taxon>
        <taxon>Bacillota</taxon>
        <taxon>Clostridia</taxon>
        <taxon>Peptostreptococcales</taxon>
        <taxon>Peptostreptococcaceae</taxon>
        <taxon>Peptostreptococcus</taxon>
    </lineage>
</organism>
<evidence type="ECO:0000313" key="2">
    <source>
        <dbReference type="EMBL" id="PSJ31913.1"/>
    </source>
</evidence>
<sequence>MGIKDRFAEQYARQKTMTGPEKKANDIIGKLMLKKAIIPIIIAIAVVILGVVVKIPWWGVLIIEVLVAVGTFFYLKKVGAKYNNFIPYVGNLITLEKKGKDEYVALIKQGKKPVKLDIKYGGEDLERVKRNSLVQITYNPDAKIAVLVTKNNIKK</sequence>
<feature type="transmembrane region" description="Helical" evidence="1">
    <location>
        <begin position="57"/>
        <end position="75"/>
    </location>
</feature>
<evidence type="ECO:0000256" key="1">
    <source>
        <dbReference type="SAM" id="Phobius"/>
    </source>
</evidence>
<dbReference type="AlphaFoldDB" id="A0A2P7Q1R2"/>
<protein>
    <submittedName>
        <fullName evidence="2">Uncharacterized protein</fullName>
    </submittedName>
</protein>
<feature type="transmembrane region" description="Helical" evidence="1">
    <location>
        <begin position="32"/>
        <end position="51"/>
    </location>
</feature>
<keyword evidence="1" id="KW-0812">Transmembrane</keyword>
<gene>
    <name evidence="2" type="ORF">UF10_04735</name>
</gene>
<keyword evidence="1" id="KW-0472">Membrane</keyword>
<dbReference type="Proteomes" id="UP000241434">
    <property type="component" value="Unassembled WGS sequence"/>
</dbReference>
<dbReference type="EMBL" id="JYGE01000003">
    <property type="protein sequence ID" value="PSJ31913.1"/>
    <property type="molecule type" value="Genomic_DNA"/>
</dbReference>
<evidence type="ECO:0000313" key="3">
    <source>
        <dbReference type="Proteomes" id="UP000241434"/>
    </source>
</evidence>